<accession>A0A849I5S4</accession>
<dbReference type="PROSITE" id="PS51464">
    <property type="entry name" value="SIS"/>
    <property type="match status" value="1"/>
</dbReference>
<comment type="similarity">
    <text evidence="1 4">Belongs to the SIS family. GutQ/KpsF subfamily.</text>
</comment>
<keyword evidence="10" id="KW-0413">Isomerase</keyword>
<dbReference type="CDD" id="cd05014">
    <property type="entry name" value="SIS_Kpsf"/>
    <property type="match status" value="1"/>
</dbReference>
<dbReference type="InterPro" id="IPR046348">
    <property type="entry name" value="SIS_dom_sf"/>
</dbReference>
<feature type="site" description="Catalytically relevant" evidence="6">
    <location>
        <position position="125"/>
    </location>
</feature>
<dbReference type="RefSeq" id="WP_171218545.1">
    <property type="nucleotide sequence ID" value="NZ_JABEPP010000003.1"/>
</dbReference>
<dbReference type="GO" id="GO:0097367">
    <property type="term" value="F:carbohydrate derivative binding"/>
    <property type="evidence" value="ECO:0007669"/>
    <property type="project" value="InterPro"/>
</dbReference>
<dbReference type="SUPFAM" id="SSF53697">
    <property type="entry name" value="SIS domain"/>
    <property type="match status" value="1"/>
</dbReference>
<dbReference type="EMBL" id="JABEPP010000003">
    <property type="protein sequence ID" value="NNM73044.1"/>
    <property type="molecule type" value="Genomic_DNA"/>
</dbReference>
<dbReference type="CDD" id="cd04604">
    <property type="entry name" value="CBS_pair_SIS_assoc"/>
    <property type="match status" value="1"/>
</dbReference>
<dbReference type="InterPro" id="IPR004800">
    <property type="entry name" value="KdsD/KpsF-type"/>
</dbReference>
<evidence type="ECO:0000256" key="7">
    <source>
        <dbReference type="PROSITE-ProRule" id="PRU00703"/>
    </source>
</evidence>
<protein>
    <submittedName>
        <fullName evidence="10">KpsF/GutQ family sugar-phosphate isomerase</fullName>
    </submittedName>
</protein>
<evidence type="ECO:0000259" key="8">
    <source>
        <dbReference type="PROSITE" id="PS51371"/>
    </source>
</evidence>
<keyword evidence="11" id="KW-1185">Reference proteome</keyword>
<dbReference type="InterPro" id="IPR000644">
    <property type="entry name" value="CBS_dom"/>
</dbReference>
<dbReference type="GO" id="GO:0046872">
    <property type="term" value="F:metal ion binding"/>
    <property type="evidence" value="ECO:0007669"/>
    <property type="project" value="UniProtKB-KW"/>
</dbReference>
<dbReference type="InterPro" id="IPR035474">
    <property type="entry name" value="SIS_Kpsf"/>
</dbReference>
<dbReference type="GO" id="GO:1901135">
    <property type="term" value="P:carbohydrate derivative metabolic process"/>
    <property type="evidence" value="ECO:0007669"/>
    <property type="project" value="InterPro"/>
</dbReference>
<feature type="domain" description="CBS" evidence="8">
    <location>
        <begin position="223"/>
        <end position="281"/>
    </location>
</feature>
<feature type="site" description="Catalytically relevant" evidence="6">
    <location>
        <position position="207"/>
    </location>
</feature>
<keyword evidence="5" id="KW-0862">Zinc</keyword>
<dbReference type="PANTHER" id="PTHR42745:SF1">
    <property type="entry name" value="ARABINOSE 5-PHOSPHATE ISOMERASE KDSD"/>
    <property type="match status" value="1"/>
</dbReference>
<feature type="domain" description="SIS" evidence="9">
    <location>
        <begin position="55"/>
        <end position="198"/>
    </location>
</feature>
<gene>
    <name evidence="10" type="ORF">HJG44_11705</name>
</gene>
<dbReference type="SMART" id="SM00116">
    <property type="entry name" value="CBS"/>
    <property type="match status" value="2"/>
</dbReference>
<sequence length="339" mass="35417">MLVSENKAAQAAAANDDADSRARSAGLRTLQLEIAGLHSLADALVGDLGASFDAAVALIRRTSGRLIVSGIGKSGHIGRKIAATLASTGTPAYFVHATEASHGDLGMITSDDVILALSWSGETAELGDLIEYSRRFSVGLIAVTSRPGSTLGQAADIILALPRVKEACPHDLAPTTSSLMQLAIGDALAMALLDSRGFTASDFEVFHPGGTLAARLKSVDQIMHGGDEMPLVPRGTGMSDVLLVIAGKRFGCVGVIGRDGELVGIVTDGDLRRHMSDVLLTQNVEAVMTPDPITVGPKFLASAALEMMNRMRITTIFVVEGRRPIGILHLHDLLRAGVA</sequence>
<evidence type="ECO:0000259" key="9">
    <source>
        <dbReference type="PROSITE" id="PS51464"/>
    </source>
</evidence>
<dbReference type="SUPFAM" id="SSF54631">
    <property type="entry name" value="CBS-domain pair"/>
    <property type="match status" value="1"/>
</dbReference>
<evidence type="ECO:0000256" key="3">
    <source>
        <dbReference type="ARBA" id="ARBA00023122"/>
    </source>
</evidence>
<dbReference type="Pfam" id="PF01380">
    <property type="entry name" value="SIS"/>
    <property type="match status" value="1"/>
</dbReference>
<dbReference type="Gene3D" id="3.10.580.10">
    <property type="entry name" value="CBS-domain"/>
    <property type="match status" value="1"/>
</dbReference>
<dbReference type="AlphaFoldDB" id="A0A849I5S4"/>
<organism evidence="10 11">
    <name type="scientific">Enterovirga aerilata</name>
    <dbReference type="NCBI Taxonomy" id="2730920"/>
    <lineage>
        <taxon>Bacteria</taxon>
        <taxon>Pseudomonadati</taxon>
        <taxon>Pseudomonadota</taxon>
        <taxon>Alphaproteobacteria</taxon>
        <taxon>Hyphomicrobiales</taxon>
        <taxon>Methylobacteriaceae</taxon>
        <taxon>Enterovirga</taxon>
    </lineage>
</organism>
<feature type="site" description="Catalytically relevant" evidence="6">
    <location>
        <position position="73"/>
    </location>
</feature>
<evidence type="ECO:0000256" key="1">
    <source>
        <dbReference type="ARBA" id="ARBA00008165"/>
    </source>
</evidence>
<comment type="caution">
    <text evidence="10">The sequence shown here is derived from an EMBL/GenBank/DDBJ whole genome shotgun (WGS) entry which is preliminary data.</text>
</comment>
<dbReference type="Gene3D" id="3.40.50.10490">
    <property type="entry name" value="Glucose-6-phosphate isomerase like protein, domain 1"/>
    <property type="match status" value="1"/>
</dbReference>
<evidence type="ECO:0000256" key="2">
    <source>
        <dbReference type="ARBA" id="ARBA00022737"/>
    </source>
</evidence>
<dbReference type="PANTHER" id="PTHR42745">
    <property type="match status" value="1"/>
</dbReference>
<feature type="binding site" evidence="5">
    <location>
        <position position="96"/>
    </location>
    <ligand>
        <name>Zn(2+)</name>
        <dbReference type="ChEBI" id="CHEBI:29105"/>
    </ligand>
</feature>
<proteinExistence type="inferred from homology"/>
<feature type="site" description="Catalytically relevant" evidence="6">
    <location>
        <position position="166"/>
    </location>
</feature>
<dbReference type="InterPro" id="IPR050986">
    <property type="entry name" value="GutQ/KpsF_isomerases"/>
</dbReference>
<dbReference type="PROSITE" id="PS51371">
    <property type="entry name" value="CBS"/>
    <property type="match status" value="2"/>
</dbReference>
<keyword evidence="2" id="KW-0677">Repeat</keyword>
<evidence type="ECO:0000256" key="6">
    <source>
        <dbReference type="PIRSR" id="PIRSR004692-3"/>
    </source>
</evidence>
<dbReference type="Proteomes" id="UP000564885">
    <property type="component" value="Unassembled WGS sequence"/>
</dbReference>
<evidence type="ECO:0000313" key="10">
    <source>
        <dbReference type="EMBL" id="NNM73044.1"/>
    </source>
</evidence>
<keyword evidence="3 7" id="KW-0129">CBS domain</keyword>
<reference evidence="10 11" key="1">
    <citation type="submission" date="2020-04" db="EMBL/GenBank/DDBJ databases">
        <title>Enterovirga sp. isolate from soil.</title>
        <authorList>
            <person name="Chea S."/>
            <person name="Kim D.-U."/>
        </authorList>
    </citation>
    <scope>NUCLEOTIDE SEQUENCE [LARGE SCALE GENOMIC DNA]</scope>
    <source>
        <strain evidence="10 11">DB1703</strain>
    </source>
</reference>
<feature type="domain" description="CBS" evidence="8">
    <location>
        <begin position="288"/>
        <end position="339"/>
    </location>
</feature>
<evidence type="ECO:0000256" key="4">
    <source>
        <dbReference type="PIRNR" id="PIRNR004692"/>
    </source>
</evidence>
<name>A0A849I5S4_9HYPH</name>
<dbReference type="NCBIfam" id="TIGR00393">
    <property type="entry name" value="kpsF"/>
    <property type="match status" value="1"/>
</dbReference>
<dbReference type="GO" id="GO:0005975">
    <property type="term" value="P:carbohydrate metabolic process"/>
    <property type="evidence" value="ECO:0007669"/>
    <property type="project" value="InterPro"/>
</dbReference>
<dbReference type="InterPro" id="IPR001347">
    <property type="entry name" value="SIS_dom"/>
</dbReference>
<dbReference type="PIRSF" id="PIRSF004692">
    <property type="entry name" value="KdsD_KpsF"/>
    <property type="match status" value="1"/>
</dbReference>
<evidence type="ECO:0000256" key="5">
    <source>
        <dbReference type="PIRSR" id="PIRSR004692-2"/>
    </source>
</evidence>
<evidence type="ECO:0000313" key="11">
    <source>
        <dbReference type="Proteomes" id="UP000564885"/>
    </source>
</evidence>
<dbReference type="GO" id="GO:0019146">
    <property type="term" value="F:arabinose-5-phosphate isomerase activity"/>
    <property type="evidence" value="ECO:0007669"/>
    <property type="project" value="UniProtKB-ARBA"/>
</dbReference>
<dbReference type="FunFam" id="3.40.50.10490:FF:000011">
    <property type="entry name" value="Arabinose 5-phosphate isomerase"/>
    <property type="match status" value="1"/>
</dbReference>
<dbReference type="Pfam" id="PF00571">
    <property type="entry name" value="CBS"/>
    <property type="match status" value="2"/>
</dbReference>
<keyword evidence="5" id="KW-0479">Metal-binding</keyword>
<dbReference type="InterPro" id="IPR046342">
    <property type="entry name" value="CBS_dom_sf"/>
</dbReference>